<dbReference type="PROSITE" id="PS01095">
    <property type="entry name" value="GH18_1"/>
    <property type="match status" value="1"/>
</dbReference>
<dbReference type="InterPro" id="IPR003961">
    <property type="entry name" value="FN3_dom"/>
</dbReference>
<reference evidence="11 12" key="1">
    <citation type="submission" date="2016-10" db="EMBL/GenBank/DDBJ databases">
        <authorList>
            <person name="de Groot N.N."/>
        </authorList>
    </citation>
    <scope>NUCLEOTIDE SEQUENCE [LARGE SCALE GENOMIC DNA]</scope>
    <source>
        <strain evidence="11 12">M79</strain>
    </source>
</reference>
<sequence length="493" mass="53901">MIKNGNTRYLKIAIATLALATLGFTGAHAQADAADEMVNPTDKVLVGYWHNWKSTGKDGYKYGTSADFDLSQTQDGYNVINVSFMKTPQGSALPTFKPYNKTDAEFRAEVAKLNAEGKSVLIALGGADARIELTKAQEDAFVNEIIRLVDTYGFDGLDIDLEQSAIDAADNNTVIPSALRKVKAYYRQQGKNFMITMAPEFPYLTTTGKYAPYINGLEGDYDYINPQYYNQGGDGFWDSDLNMWISQSNDEQKEAFLYGLTHRLVTGTDNFIKIPANKFVIGLPANEDAAATGYVKNPKAVENALKRLKASGNEIKGLMTWSVNWDAGKSATGLNYNNSFVNTYAPMLFGDTGGGNEAKPTLPIITVSDLTETSATIHAKSTDTSGIANYEIKVGGKTYTSKDGLQAISGLKAATTYTVEVVAINNAGIRSDSASTTFSTAGDTVTPENTWLKDKEYWTGDRVYYNGKEYEAKWWTKGDQPDLSGAYGPWKEI</sequence>
<dbReference type="AlphaFoldDB" id="A0A1I4EWL4"/>
<name>A0A1I4EWL4_9LACT</name>
<dbReference type="PROSITE" id="PS50853">
    <property type="entry name" value="FN3"/>
    <property type="match status" value="1"/>
</dbReference>
<evidence type="ECO:0000256" key="3">
    <source>
        <dbReference type="ARBA" id="ARBA00022801"/>
    </source>
</evidence>
<dbReference type="Gene3D" id="2.10.10.20">
    <property type="entry name" value="Carbohydrate-binding module superfamily 5/12"/>
    <property type="match status" value="1"/>
</dbReference>
<feature type="chain" id="PRO_5010209583" description="chitinase" evidence="8">
    <location>
        <begin position="30"/>
        <end position="493"/>
    </location>
</feature>
<evidence type="ECO:0000256" key="6">
    <source>
        <dbReference type="ARBA" id="ARBA00023326"/>
    </source>
</evidence>
<evidence type="ECO:0000256" key="7">
    <source>
        <dbReference type="RuleBase" id="RU000489"/>
    </source>
</evidence>
<dbReference type="CDD" id="cd00063">
    <property type="entry name" value="FN3"/>
    <property type="match status" value="1"/>
</dbReference>
<dbReference type="Gene3D" id="3.20.20.80">
    <property type="entry name" value="Glycosidases"/>
    <property type="match status" value="1"/>
</dbReference>
<dbReference type="PROSITE" id="PS51910">
    <property type="entry name" value="GH18_2"/>
    <property type="match status" value="1"/>
</dbReference>
<dbReference type="InterPro" id="IPR036116">
    <property type="entry name" value="FN3_sf"/>
</dbReference>
<dbReference type="SUPFAM" id="SSF51445">
    <property type="entry name" value="(Trans)glycosidases"/>
    <property type="match status" value="1"/>
</dbReference>
<keyword evidence="5 7" id="KW-0326">Glycosidase</keyword>
<protein>
    <recommendedName>
        <fullName evidence="2">chitinase</fullName>
        <ecNumber evidence="2">3.2.1.14</ecNumber>
    </recommendedName>
</protein>
<dbReference type="GO" id="GO:0008061">
    <property type="term" value="F:chitin binding"/>
    <property type="evidence" value="ECO:0007669"/>
    <property type="project" value="InterPro"/>
</dbReference>
<dbReference type="PANTHER" id="PTHR45708:SF49">
    <property type="entry name" value="ENDOCHITINASE"/>
    <property type="match status" value="1"/>
</dbReference>
<keyword evidence="4" id="KW-0119">Carbohydrate metabolism</keyword>
<evidence type="ECO:0000313" key="11">
    <source>
        <dbReference type="EMBL" id="SFL08917.1"/>
    </source>
</evidence>
<evidence type="ECO:0000259" key="9">
    <source>
        <dbReference type="PROSITE" id="PS50853"/>
    </source>
</evidence>
<dbReference type="InterPro" id="IPR011583">
    <property type="entry name" value="Chitinase_II/V-like_cat"/>
</dbReference>
<dbReference type="InterPro" id="IPR001579">
    <property type="entry name" value="Glyco_hydro_18_chit_AS"/>
</dbReference>
<proteinExistence type="inferred from homology"/>
<dbReference type="InterPro" id="IPR017853">
    <property type="entry name" value="GH"/>
</dbReference>
<dbReference type="SUPFAM" id="SSF51055">
    <property type="entry name" value="Carbohydrate binding domain"/>
    <property type="match status" value="1"/>
</dbReference>
<evidence type="ECO:0000256" key="5">
    <source>
        <dbReference type="ARBA" id="ARBA00023295"/>
    </source>
</evidence>
<dbReference type="InterPro" id="IPR050542">
    <property type="entry name" value="Glycosyl_Hydrlase18_Chitinase"/>
</dbReference>
<dbReference type="InterPro" id="IPR001223">
    <property type="entry name" value="Glyco_hydro18_cat"/>
</dbReference>
<keyword evidence="8" id="KW-0732">Signal</keyword>
<dbReference type="GO" id="GO:0008843">
    <property type="term" value="F:endochitinase activity"/>
    <property type="evidence" value="ECO:0007669"/>
    <property type="project" value="UniProtKB-EC"/>
</dbReference>
<dbReference type="EMBL" id="FOTJ01000001">
    <property type="protein sequence ID" value="SFL08917.1"/>
    <property type="molecule type" value="Genomic_DNA"/>
</dbReference>
<dbReference type="CDD" id="cd12215">
    <property type="entry name" value="ChiC_BD"/>
    <property type="match status" value="1"/>
</dbReference>
<dbReference type="CDD" id="cd02871">
    <property type="entry name" value="GH18_chitinase_D-like"/>
    <property type="match status" value="1"/>
</dbReference>
<feature type="domain" description="GH18" evidence="10">
    <location>
        <begin position="43"/>
        <end position="351"/>
    </location>
</feature>
<evidence type="ECO:0000256" key="4">
    <source>
        <dbReference type="ARBA" id="ARBA00023277"/>
    </source>
</evidence>
<accession>A0A1I4EWL4</accession>
<evidence type="ECO:0000259" key="10">
    <source>
        <dbReference type="PROSITE" id="PS51910"/>
    </source>
</evidence>
<dbReference type="InterPro" id="IPR013783">
    <property type="entry name" value="Ig-like_fold"/>
</dbReference>
<comment type="similarity">
    <text evidence="1">Belongs to the glycosyl hydrolase 18 family. Chitinase class II subfamily.</text>
</comment>
<evidence type="ECO:0000256" key="2">
    <source>
        <dbReference type="ARBA" id="ARBA00012729"/>
    </source>
</evidence>
<dbReference type="GO" id="GO:0000272">
    <property type="term" value="P:polysaccharide catabolic process"/>
    <property type="evidence" value="ECO:0007669"/>
    <property type="project" value="UniProtKB-KW"/>
</dbReference>
<dbReference type="PANTHER" id="PTHR45708">
    <property type="entry name" value="ENDOCHITINASE"/>
    <property type="match status" value="1"/>
</dbReference>
<dbReference type="Proteomes" id="UP000181969">
    <property type="component" value="Unassembled WGS sequence"/>
</dbReference>
<feature type="signal peptide" evidence="8">
    <location>
        <begin position="1"/>
        <end position="29"/>
    </location>
</feature>
<dbReference type="RefSeq" id="WP_074749974.1">
    <property type="nucleotide sequence ID" value="NZ_FOTJ01000001.1"/>
</dbReference>
<dbReference type="EC" id="3.2.1.14" evidence="2"/>
<dbReference type="Pfam" id="PF00704">
    <property type="entry name" value="Glyco_hydro_18"/>
    <property type="match status" value="1"/>
</dbReference>
<dbReference type="GO" id="GO:0005576">
    <property type="term" value="C:extracellular region"/>
    <property type="evidence" value="ECO:0007669"/>
    <property type="project" value="InterPro"/>
</dbReference>
<feature type="domain" description="Fibronectin type-III" evidence="9">
    <location>
        <begin position="359"/>
        <end position="443"/>
    </location>
</feature>
<evidence type="ECO:0000256" key="8">
    <source>
        <dbReference type="SAM" id="SignalP"/>
    </source>
</evidence>
<dbReference type="SMART" id="SM00636">
    <property type="entry name" value="Glyco_18"/>
    <property type="match status" value="1"/>
</dbReference>
<dbReference type="SUPFAM" id="SSF49265">
    <property type="entry name" value="Fibronectin type III"/>
    <property type="match status" value="1"/>
</dbReference>
<dbReference type="InterPro" id="IPR003610">
    <property type="entry name" value="CBM5/12"/>
</dbReference>
<dbReference type="OrthoDB" id="9775889at2"/>
<keyword evidence="3 7" id="KW-0378">Hydrolase</keyword>
<keyword evidence="6" id="KW-0624">Polysaccharide degradation</keyword>
<dbReference type="SMART" id="SM00495">
    <property type="entry name" value="ChtBD3"/>
    <property type="match status" value="1"/>
</dbReference>
<dbReference type="GO" id="GO:0030246">
    <property type="term" value="F:carbohydrate binding"/>
    <property type="evidence" value="ECO:0007669"/>
    <property type="project" value="InterPro"/>
</dbReference>
<organism evidence="11 12">
    <name type="scientific">Lactococcus garvieae</name>
    <dbReference type="NCBI Taxonomy" id="1363"/>
    <lineage>
        <taxon>Bacteria</taxon>
        <taxon>Bacillati</taxon>
        <taxon>Bacillota</taxon>
        <taxon>Bacilli</taxon>
        <taxon>Lactobacillales</taxon>
        <taxon>Streptococcaceae</taxon>
        <taxon>Lactococcus</taxon>
    </lineage>
</organism>
<evidence type="ECO:0000313" key="12">
    <source>
        <dbReference type="Proteomes" id="UP000181969"/>
    </source>
</evidence>
<gene>
    <name evidence="11" type="ORF">SAMN05216438_101184</name>
</gene>
<dbReference type="Gene3D" id="2.60.40.10">
    <property type="entry name" value="Immunoglobulins"/>
    <property type="match status" value="1"/>
</dbReference>
<evidence type="ECO:0000256" key="1">
    <source>
        <dbReference type="ARBA" id="ARBA00009121"/>
    </source>
</evidence>
<dbReference type="InterPro" id="IPR036573">
    <property type="entry name" value="CBM_sf_5/12"/>
</dbReference>
<dbReference type="Pfam" id="PF02839">
    <property type="entry name" value="CBM_5_12"/>
    <property type="match status" value="1"/>
</dbReference>